<dbReference type="InterPro" id="IPR027417">
    <property type="entry name" value="P-loop_NTPase"/>
</dbReference>
<reference evidence="3 4" key="1">
    <citation type="submission" date="2019-12" db="EMBL/GenBank/DDBJ databases">
        <title>Nocardia macrotermitis sp. nov. and Nocardia aurantia sp. nov., isolated from the gut of the fungus growing-termite Macrotermes natalensis.</title>
        <authorList>
            <person name="Christine B."/>
            <person name="Rene B."/>
        </authorList>
    </citation>
    <scope>NUCLEOTIDE SEQUENCE [LARGE SCALE GENOMIC DNA]</scope>
    <source>
        <strain evidence="3 4">DSM 102126</strain>
    </source>
</reference>
<organism evidence="3 4">
    <name type="scientific">Actinomadura rayongensis</name>
    <dbReference type="NCBI Taxonomy" id="1429076"/>
    <lineage>
        <taxon>Bacteria</taxon>
        <taxon>Bacillati</taxon>
        <taxon>Actinomycetota</taxon>
        <taxon>Actinomycetes</taxon>
        <taxon>Streptosporangiales</taxon>
        <taxon>Thermomonosporaceae</taxon>
        <taxon>Actinomadura</taxon>
    </lineage>
</organism>
<comment type="caution">
    <text evidence="3">The sequence shown here is derived from an EMBL/GenBank/DDBJ whole genome shotgun (WGS) entry which is preliminary data.</text>
</comment>
<dbReference type="SUPFAM" id="SSF52540">
    <property type="entry name" value="P-loop containing nucleoside triphosphate hydrolases"/>
    <property type="match status" value="1"/>
</dbReference>
<dbReference type="EMBL" id="WUTW01000005">
    <property type="protein sequence ID" value="MXQ66786.1"/>
    <property type="molecule type" value="Genomic_DNA"/>
</dbReference>
<proteinExistence type="predicted"/>
<accession>A0A6I4WG16</accession>
<evidence type="ECO:0000256" key="1">
    <source>
        <dbReference type="ARBA" id="ARBA00022679"/>
    </source>
</evidence>
<dbReference type="Gene3D" id="3.40.50.300">
    <property type="entry name" value="P-loop containing nucleotide triphosphate hydrolases"/>
    <property type="match status" value="1"/>
</dbReference>
<gene>
    <name evidence="3" type="ORF">GQ466_22470</name>
</gene>
<evidence type="ECO:0000256" key="2">
    <source>
        <dbReference type="SAM" id="MobiDB-lite"/>
    </source>
</evidence>
<dbReference type="Pfam" id="PF13469">
    <property type="entry name" value="Sulfotransfer_3"/>
    <property type="match status" value="1"/>
</dbReference>
<dbReference type="GO" id="GO:0008146">
    <property type="term" value="F:sulfotransferase activity"/>
    <property type="evidence" value="ECO:0007669"/>
    <property type="project" value="InterPro"/>
</dbReference>
<evidence type="ECO:0000313" key="4">
    <source>
        <dbReference type="Proteomes" id="UP000431901"/>
    </source>
</evidence>
<dbReference type="InterPro" id="IPR037359">
    <property type="entry name" value="NST/OST"/>
</dbReference>
<sequence>MSLPTFLVLGAPKAGTTALHAALSRHPGLYLSPVKEPKFFLTDGPPPEKGGPGDAQTYREHVWRRAEYEALFDGAPAGAGRGEATPFYLYDLEAQKRIRNLVPDARLIAILRDPVERAHSNWTHLWSAGLEPVGDVVEACALEPERIAAGWSAFWHYVGLGRYGEQLDHLYSLFPREQVLVFRYRELLERPVPTLDRIFAFLGVEEGLVTEVPRENVTAHPDASARHRLLARALRVSAAVDAALPGHPLRARVTVPLERALQRGGRPRRPLTWEQRQALIPYFEADVRLLEKVTGEEFGDWLAPREASGGRVGERPPGQFQARNGRPNGG</sequence>
<dbReference type="AlphaFoldDB" id="A0A6I4WG16"/>
<keyword evidence="4" id="KW-1185">Reference proteome</keyword>
<dbReference type="RefSeq" id="WP_161104984.1">
    <property type="nucleotide sequence ID" value="NZ_JBHLYI010000003.1"/>
</dbReference>
<dbReference type="PANTHER" id="PTHR10605">
    <property type="entry name" value="HEPARAN SULFATE SULFOTRANSFERASE"/>
    <property type="match status" value="1"/>
</dbReference>
<dbReference type="PANTHER" id="PTHR10605:SF56">
    <property type="entry name" value="BIFUNCTIONAL HEPARAN SULFATE N-DEACETYLASE_N-SULFOTRANSFERASE"/>
    <property type="match status" value="1"/>
</dbReference>
<feature type="region of interest" description="Disordered" evidence="2">
    <location>
        <begin position="301"/>
        <end position="330"/>
    </location>
</feature>
<dbReference type="Proteomes" id="UP000431901">
    <property type="component" value="Unassembled WGS sequence"/>
</dbReference>
<keyword evidence="1 3" id="KW-0808">Transferase</keyword>
<evidence type="ECO:0000313" key="3">
    <source>
        <dbReference type="EMBL" id="MXQ66786.1"/>
    </source>
</evidence>
<name>A0A6I4WG16_9ACTN</name>
<dbReference type="OrthoDB" id="4508169at2"/>
<protein>
    <submittedName>
        <fullName evidence="3">Sulfotransferase</fullName>
    </submittedName>
</protein>